<feature type="compositionally biased region" description="Basic and acidic residues" evidence="5">
    <location>
        <begin position="140"/>
        <end position="150"/>
    </location>
</feature>
<evidence type="ECO:0000256" key="1">
    <source>
        <dbReference type="ARBA" id="ARBA00005495"/>
    </source>
</evidence>
<keyword evidence="3" id="KW-0862">Zinc</keyword>
<proteinExistence type="inferred from homology"/>
<evidence type="ECO:0000313" key="7">
    <source>
        <dbReference type="EMBL" id="MDU0344026.1"/>
    </source>
</evidence>
<feature type="domain" description="CENP-V/GFA" evidence="6">
    <location>
        <begin position="5"/>
        <end position="112"/>
    </location>
</feature>
<evidence type="ECO:0000256" key="4">
    <source>
        <dbReference type="ARBA" id="ARBA00023239"/>
    </source>
</evidence>
<accession>A0ABU3SGX1</accession>
<dbReference type="PANTHER" id="PTHR33337">
    <property type="entry name" value="GFA DOMAIN-CONTAINING PROTEIN"/>
    <property type="match status" value="1"/>
</dbReference>
<dbReference type="SUPFAM" id="SSF51316">
    <property type="entry name" value="Mss4-like"/>
    <property type="match status" value="1"/>
</dbReference>
<organism evidence="7 8">
    <name type="scientific">Bosea rubneri</name>
    <dbReference type="NCBI Taxonomy" id="3075434"/>
    <lineage>
        <taxon>Bacteria</taxon>
        <taxon>Pseudomonadati</taxon>
        <taxon>Pseudomonadota</taxon>
        <taxon>Alphaproteobacteria</taxon>
        <taxon>Hyphomicrobiales</taxon>
        <taxon>Boseaceae</taxon>
        <taxon>Bosea</taxon>
    </lineage>
</organism>
<reference evidence="7 8" key="1">
    <citation type="submission" date="2023-09" db="EMBL/GenBank/DDBJ databases">
        <title>Whole genome shotgun sequencing (WGS) of Bosea sp. ZW T0_25, isolated from stored onions (Allium cepa).</title>
        <authorList>
            <person name="Stoll D.A."/>
            <person name="Huch M."/>
        </authorList>
    </citation>
    <scope>NUCLEOTIDE SEQUENCE [LARGE SCALE GENOMIC DNA]</scope>
    <source>
        <strain evidence="7 8">ZW T0_25</strain>
    </source>
</reference>
<keyword evidence="2" id="KW-0479">Metal-binding</keyword>
<sequence>MPTILTGGCQCGAVRYRLKTPPHEVSVCFCRMCQKAAGSYFGAFASSRIGDVEWTRGRPAIFNSSEVAERGFCRDCGTPLTFSYPSLGSLSVSVGSLDDAAAFQPSHAYSIEGRPAWFDELCRLEGSRTEDDIAPGLPEYRSRQHPDHDT</sequence>
<dbReference type="PANTHER" id="PTHR33337:SF40">
    <property type="entry name" value="CENP-V_GFA DOMAIN-CONTAINING PROTEIN-RELATED"/>
    <property type="match status" value="1"/>
</dbReference>
<dbReference type="Gene3D" id="3.90.1590.10">
    <property type="entry name" value="glutathione-dependent formaldehyde- activating enzyme (gfa)"/>
    <property type="match status" value="1"/>
</dbReference>
<evidence type="ECO:0000256" key="3">
    <source>
        <dbReference type="ARBA" id="ARBA00022833"/>
    </source>
</evidence>
<dbReference type="Pfam" id="PF04828">
    <property type="entry name" value="GFA"/>
    <property type="match status" value="1"/>
</dbReference>
<dbReference type="InterPro" id="IPR011057">
    <property type="entry name" value="Mss4-like_sf"/>
</dbReference>
<evidence type="ECO:0000259" key="6">
    <source>
        <dbReference type="PROSITE" id="PS51891"/>
    </source>
</evidence>
<evidence type="ECO:0000256" key="5">
    <source>
        <dbReference type="SAM" id="MobiDB-lite"/>
    </source>
</evidence>
<dbReference type="RefSeq" id="WP_316021713.1">
    <property type="nucleotide sequence ID" value="NZ_JAWDID010000119.1"/>
</dbReference>
<evidence type="ECO:0000256" key="2">
    <source>
        <dbReference type="ARBA" id="ARBA00022723"/>
    </source>
</evidence>
<name>A0ABU3SGX1_9HYPH</name>
<comment type="caution">
    <text evidence="7">The sequence shown here is derived from an EMBL/GenBank/DDBJ whole genome shotgun (WGS) entry which is preliminary data.</text>
</comment>
<dbReference type="InterPro" id="IPR006913">
    <property type="entry name" value="CENP-V/GFA"/>
</dbReference>
<keyword evidence="4" id="KW-0456">Lyase</keyword>
<dbReference type="EMBL" id="JAWDID010000119">
    <property type="protein sequence ID" value="MDU0344026.1"/>
    <property type="molecule type" value="Genomic_DNA"/>
</dbReference>
<gene>
    <name evidence="7" type="ORF">RKE40_29505</name>
</gene>
<keyword evidence="8" id="KW-1185">Reference proteome</keyword>
<feature type="region of interest" description="Disordered" evidence="5">
    <location>
        <begin position="130"/>
        <end position="150"/>
    </location>
</feature>
<dbReference type="PROSITE" id="PS51891">
    <property type="entry name" value="CENP_V_GFA"/>
    <property type="match status" value="1"/>
</dbReference>
<comment type="similarity">
    <text evidence="1">Belongs to the Gfa family.</text>
</comment>
<evidence type="ECO:0000313" key="8">
    <source>
        <dbReference type="Proteomes" id="UP001254257"/>
    </source>
</evidence>
<protein>
    <submittedName>
        <fullName evidence="7">GFA family protein</fullName>
    </submittedName>
</protein>
<dbReference type="Proteomes" id="UP001254257">
    <property type="component" value="Unassembled WGS sequence"/>
</dbReference>